<dbReference type="PANTHER" id="PTHR11926:SF1498">
    <property type="entry name" value="GLYCOSYLTRANSFERASE"/>
    <property type="match status" value="1"/>
</dbReference>
<protein>
    <submittedName>
        <fullName evidence="4">Uncharacterized protein</fullName>
    </submittedName>
</protein>
<dbReference type="InterPro" id="IPR002213">
    <property type="entry name" value="UDP_glucos_trans"/>
</dbReference>
<evidence type="ECO:0000256" key="2">
    <source>
        <dbReference type="ARBA" id="ARBA00022676"/>
    </source>
</evidence>
<dbReference type="Pfam" id="PF00201">
    <property type="entry name" value="UDPGT"/>
    <property type="match status" value="1"/>
</dbReference>
<dbReference type="SUPFAM" id="SSF53756">
    <property type="entry name" value="UDP-Glycosyltransferase/glycogen phosphorylase"/>
    <property type="match status" value="1"/>
</dbReference>
<gene>
    <name evidence="4" type="ORF">JRO89_XS07G0214900</name>
</gene>
<evidence type="ECO:0000256" key="3">
    <source>
        <dbReference type="ARBA" id="ARBA00022679"/>
    </source>
</evidence>
<evidence type="ECO:0000256" key="1">
    <source>
        <dbReference type="ARBA" id="ARBA00009995"/>
    </source>
</evidence>
<keyword evidence="3" id="KW-0808">Transferase</keyword>
<keyword evidence="2" id="KW-0328">Glycosyltransferase</keyword>
<comment type="similarity">
    <text evidence="1">Belongs to the UDP-glycosyltransferase family.</text>
</comment>
<dbReference type="Proteomes" id="UP000827721">
    <property type="component" value="Unassembled WGS sequence"/>
</dbReference>
<sequence>MAEIKRKGFVTSWCPQEEVLKHRAVGGFLSHCRWNSTMESLCAGGFGVEVSGEYDDGYVKRNEIEKVVRELMEGEKGQEMRNKAMDWKKMAEEATDTDGPSSINL</sequence>
<evidence type="ECO:0000313" key="4">
    <source>
        <dbReference type="EMBL" id="KAH7568016.1"/>
    </source>
</evidence>
<dbReference type="PANTHER" id="PTHR11926">
    <property type="entry name" value="GLUCOSYL/GLUCURONOSYL TRANSFERASES"/>
    <property type="match status" value="1"/>
</dbReference>
<dbReference type="EMBL" id="JAFEMO010000007">
    <property type="protein sequence ID" value="KAH7568016.1"/>
    <property type="molecule type" value="Genomic_DNA"/>
</dbReference>
<comment type="caution">
    <text evidence="4">The sequence shown here is derived from an EMBL/GenBank/DDBJ whole genome shotgun (WGS) entry which is preliminary data.</text>
</comment>
<dbReference type="Gene3D" id="3.40.50.2000">
    <property type="entry name" value="Glycogen Phosphorylase B"/>
    <property type="match status" value="3"/>
</dbReference>
<accession>A0ABQ8HUI9</accession>
<keyword evidence="5" id="KW-1185">Reference proteome</keyword>
<proteinExistence type="inferred from homology"/>
<name>A0ABQ8HUI9_9ROSI</name>
<reference evidence="4 5" key="1">
    <citation type="submission" date="2021-02" db="EMBL/GenBank/DDBJ databases">
        <title>Plant Genome Project.</title>
        <authorList>
            <person name="Zhang R.-G."/>
        </authorList>
    </citation>
    <scope>NUCLEOTIDE SEQUENCE [LARGE SCALE GENOMIC DNA]</scope>
    <source>
        <tissue evidence="4">Leaves</tissue>
    </source>
</reference>
<evidence type="ECO:0000313" key="5">
    <source>
        <dbReference type="Proteomes" id="UP000827721"/>
    </source>
</evidence>
<organism evidence="4 5">
    <name type="scientific">Xanthoceras sorbifolium</name>
    <dbReference type="NCBI Taxonomy" id="99658"/>
    <lineage>
        <taxon>Eukaryota</taxon>
        <taxon>Viridiplantae</taxon>
        <taxon>Streptophyta</taxon>
        <taxon>Embryophyta</taxon>
        <taxon>Tracheophyta</taxon>
        <taxon>Spermatophyta</taxon>
        <taxon>Magnoliopsida</taxon>
        <taxon>eudicotyledons</taxon>
        <taxon>Gunneridae</taxon>
        <taxon>Pentapetalae</taxon>
        <taxon>rosids</taxon>
        <taxon>malvids</taxon>
        <taxon>Sapindales</taxon>
        <taxon>Sapindaceae</taxon>
        <taxon>Xanthoceroideae</taxon>
        <taxon>Xanthoceras</taxon>
    </lineage>
</organism>